<evidence type="ECO:0000313" key="1">
    <source>
        <dbReference type="EMBL" id="PVX84927.1"/>
    </source>
</evidence>
<dbReference type="InterPro" id="IPR021233">
    <property type="entry name" value="DUF2783"/>
</dbReference>
<dbReference type="RefSeq" id="WP_112170555.1">
    <property type="nucleotide sequence ID" value="NZ_CAJZAT010000189.1"/>
</dbReference>
<proteinExistence type="predicted"/>
<reference evidence="1 2" key="1">
    <citation type="submission" date="2018-05" db="EMBL/GenBank/DDBJ databases">
        <title>Genomic Encyclopedia of Type Strains, Phase IV (KMG-V): Genome sequencing to study the core and pangenomes of soil and plant-associated prokaryotes.</title>
        <authorList>
            <person name="Whitman W."/>
        </authorList>
    </citation>
    <scope>NUCLEOTIDE SEQUENCE [LARGE SCALE GENOMIC DNA]</scope>
    <source>
        <strain evidence="1 2">SCZa-39</strain>
    </source>
</reference>
<protein>
    <submittedName>
        <fullName evidence="1">Uncharacterized protein DUF2783</fullName>
    </submittedName>
</protein>
<dbReference type="Pfam" id="PF10932">
    <property type="entry name" value="DUF2783"/>
    <property type="match status" value="1"/>
</dbReference>
<comment type="caution">
    <text evidence="1">The sequence shown here is derived from an EMBL/GenBank/DDBJ whole genome shotgun (WGS) entry which is preliminary data.</text>
</comment>
<gene>
    <name evidence="1" type="ORF">C7402_104170</name>
</gene>
<name>A0ABX5KS76_9BURK</name>
<accession>A0ABX5KS76</accession>
<dbReference type="EMBL" id="QEOB01000004">
    <property type="protein sequence ID" value="PVX84927.1"/>
    <property type="molecule type" value="Genomic_DNA"/>
</dbReference>
<sequence length="69" mass="7389">MSAARLLATTDDRYEALLDLHQDLDAEASALLNARLVLLLMNEIDDGARLAGLLDAARLVSPCLPGELT</sequence>
<evidence type="ECO:0000313" key="2">
    <source>
        <dbReference type="Proteomes" id="UP000245712"/>
    </source>
</evidence>
<dbReference type="Proteomes" id="UP000245712">
    <property type="component" value="Unassembled WGS sequence"/>
</dbReference>
<keyword evidence="2" id="KW-1185">Reference proteome</keyword>
<organism evidence="1 2">
    <name type="scientific">Paraburkholderia unamae</name>
    <dbReference type="NCBI Taxonomy" id="219649"/>
    <lineage>
        <taxon>Bacteria</taxon>
        <taxon>Pseudomonadati</taxon>
        <taxon>Pseudomonadota</taxon>
        <taxon>Betaproteobacteria</taxon>
        <taxon>Burkholderiales</taxon>
        <taxon>Burkholderiaceae</taxon>
        <taxon>Paraburkholderia</taxon>
    </lineage>
</organism>